<dbReference type="EMBL" id="UGTL01000001">
    <property type="protein sequence ID" value="SUB84985.1"/>
    <property type="molecule type" value="Genomic_DNA"/>
</dbReference>
<feature type="compositionally biased region" description="Basic and acidic residues" evidence="1">
    <location>
        <begin position="327"/>
        <end position="340"/>
    </location>
</feature>
<reference evidence="3 4" key="1">
    <citation type="submission" date="2018-06" db="EMBL/GenBank/DDBJ databases">
        <authorList>
            <consortium name="Pathogen Informatics"/>
            <person name="Doyle S."/>
        </authorList>
    </citation>
    <scope>NUCLEOTIDE SEQUENCE [LARGE SCALE GENOMIC DNA]</scope>
    <source>
        <strain evidence="3 4">NCTC11157</strain>
    </source>
</reference>
<dbReference type="OrthoDB" id="9758243at2"/>
<evidence type="ECO:0000313" key="3">
    <source>
        <dbReference type="EMBL" id="SUB84985.1"/>
    </source>
</evidence>
<feature type="compositionally biased region" description="Acidic residues" evidence="1">
    <location>
        <begin position="317"/>
        <end position="326"/>
    </location>
</feature>
<feature type="domain" description="Type I restriction enzyme R protein C-terminal" evidence="2">
    <location>
        <begin position="3"/>
        <end position="288"/>
    </location>
</feature>
<proteinExistence type="predicted"/>
<name>A0A379DX45_9BACT</name>
<evidence type="ECO:0000256" key="1">
    <source>
        <dbReference type="SAM" id="MobiDB-lite"/>
    </source>
</evidence>
<dbReference type="InterPro" id="IPR022625">
    <property type="entry name" value="TypeI_RM_Rsu_C"/>
</dbReference>
<dbReference type="AlphaFoldDB" id="A0A379DX45"/>
<dbReference type="Pfam" id="PF12008">
    <property type="entry name" value="EcoR124_C"/>
    <property type="match status" value="1"/>
</dbReference>
<gene>
    <name evidence="3" type="ORF">NCTC11157_00704</name>
</gene>
<evidence type="ECO:0000313" key="4">
    <source>
        <dbReference type="Proteomes" id="UP000254072"/>
    </source>
</evidence>
<protein>
    <submittedName>
        <fullName evidence="3">Type I restriction and modification enzyme -subunit R C terminal</fullName>
    </submittedName>
</protein>
<feature type="region of interest" description="Disordered" evidence="1">
    <location>
        <begin position="317"/>
        <end position="340"/>
    </location>
</feature>
<organism evidence="3 4">
    <name type="scientific">Prevotella disiens</name>
    <dbReference type="NCBI Taxonomy" id="28130"/>
    <lineage>
        <taxon>Bacteria</taxon>
        <taxon>Pseudomonadati</taxon>
        <taxon>Bacteroidota</taxon>
        <taxon>Bacteroidia</taxon>
        <taxon>Bacteroidales</taxon>
        <taxon>Prevotellaceae</taxon>
        <taxon>Prevotella</taxon>
    </lineage>
</organism>
<evidence type="ECO:0000259" key="2">
    <source>
        <dbReference type="Pfam" id="PF12008"/>
    </source>
</evidence>
<dbReference type="Proteomes" id="UP000254072">
    <property type="component" value="Unassembled WGS sequence"/>
</dbReference>
<accession>A0A379DX45</accession>
<sequence>MLVFTDTLEDKLEKINTAFRVIDQLFTTESIEYYATLPQAEAAKRKFAKEFCEMTKQLEAAKMQGFVWENTEYEFKHANGYVTLKMEIDEQTYKVLLARYRELFQKKPNDGDDGDDDVYQLDAYITETGAGTIDAEYINSKFMKFVKDLYTTGADSDLVKAALSELHTAFAGYSQQDQRTAQRILHDIESGDLIVSHGKTMQDYILEYQKQECDKLVFSLAEALGVELNRLKDLIDKVVEGNINEGRLKELISTIDKAKAAAFLKTIKGEEQKKRFVVTNLSDILRRFILDPADRARIIYAYQNEGVFLDRNVPEELPQEEEAQETPEEKEQRKEDNKLSFDEMKENIRIVVKKDLKEISPIGLKFPLSD</sequence>